<proteinExistence type="predicted"/>
<evidence type="ECO:0000313" key="2">
    <source>
        <dbReference type="Proteomes" id="UP000814128"/>
    </source>
</evidence>
<sequence length="140" mass="16186">FSTDDERWAAVLSRNPLADGHFLYCVTTTQVYCRPTCVSRRPTRANVVFVRTVAEAEALRCRACKRCKPAERENPAERRRNDVIERLKRSLLDGGPERVTVKSVAEELGVSMWHLNRMFKKRVGAPPQQWAQEMRRARSK</sequence>
<comment type="caution">
    <text evidence="1">The sequence shown here is derived from an EMBL/GenBank/DDBJ whole genome shotgun (WGS) entry which is preliminary data.</text>
</comment>
<accession>A0ACB8QX00</accession>
<keyword evidence="2" id="KW-1185">Reference proteome</keyword>
<protein>
    <submittedName>
        <fullName evidence="1">Methylated-DNA-protein-cysteine S-methyltransferase</fullName>
    </submittedName>
</protein>
<reference evidence="1" key="1">
    <citation type="submission" date="2021-02" db="EMBL/GenBank/DDBJ databases">
        <authorList>
            <consortium name="DOE Joint Genome Institute"/>
            <person name="Ahrendt S."/>
            <person name="Looney B.P."/>
            <person name="Miyauchi S."/>
            <person name="Morin E."/>
            <person name="Drula E."/>
            <person name="Courty P.E."/>
            <person name="Chicoki N."/>
            <person name="Fauchery L."/>
            <person name="Kohler A."/>
            <person name="Kuo A."/>
            <person name="Labutti K."/>
            <person name="Pangilinan J."/>
            <person name="Lipzen A."/>
            <person name="Riley R."/>
            <person name="Andreopoulos W."/>
            <person name="He G."/>
            <person name="Johnson J."/>
            <person name="Barry K.W."/>
            <person name="Grigoriev I.V."/>
            <person name="Nagy L."/>
            <person name="Hibbett D."/>
            <person name="Henrissat B."/>
            <person name="Matheny P.B."/>
            <person name="Labbe J."/>
            <person name="Martin F."/>
        </authorList>
    </citation>
    <scope>NUCLEOTIDE SEQUENCE</scope>
    <source>
        <strain evidence="1">EC-137</strain>
    </source>
</reference>
<dbReference type="Proteomes" id="UP000814128">
    <property type="component" value="Unassembled WGS sequence"/>
</dbReference>
<organism evidence="1 2">
    <name type="scientific">Vararia minispora EC-137</name>
    <dbReference type="NCBI Taxonomy" id="1314806"/>
    <lineage>
        <taxon>Eukaryota</taxon>
        <taxon>Fungi</taxon>
        <taxon>Dikarya</taxon>
        <taxon>Basidiomycota</taxon>
        <taxon>Agaricomycotina</taxon>
        <taxon>Agaricomycetes</taxon>
        <taxon>Russulales</taxon>
        <taxon>Lachnocladiaceae</taxon>
        <taxon>Vararia</taxon>
    </lineage>
</organism>
<name>A0ACB8QX00_9AGAM</name>
<dbReference type="EMBL" id="MU273472">
    <property type="protein sequence ID" value="KAI0036359.1"/>
    <property type="molecule type" value="Genomic_DNA"/>
</dbReference>
<reference evidence="1" key="2">
    <citation type="journal article" date="2022" name="New Phytol.">
        <title>Evolutionary transition to the ectomycorrhizal habit in the genomes of a hyperdiverse lineage of mushroom-forming fungi.</title>
        <authorList>
            <person name="Looney B."/>
            <person name="Miyauchi S."/>
            <person name="Morin E."/>
            <person name="Drula E."/>
            <person name="Courty P.E."/>
            <person name="Kohler A."/>
            <person name="Kuo A."/>
            <person name="LaButti K."/>
            <person name="Pangilinan J."/>
            <person name="Lipzen A."/>
            <person name="Riley R."/>
            <person name="Andreopoulos W."/>
            <person name="He G."/>
            <person name="Johnson J."/>
            <person name="Nolan M."/>
            <person name="Tritt A."/>
            <person name="Barry K.W."/>
            <person name="Grigoriev I.V."/>
            <person name="Nagy L.G."/>
            <person name="Hibbett D."/>
            <person name="Henrissat B."/>
            <person name="Matheny P.B."/>
            <person name="Labbe J."/>
            <person name="Martin F.M."/>
        </authorList>
    </citation>
    <scope>NUCLEOTIDE SEQUENCE</scope>
    <source>
        <strain evidence="1">EC-137</strain>
    </source>
</reference>
<gene>
    <name evidence="1" type="ORF">K488DRAFT_38012</name>
</gene>
<feature type="non-terminal residue" evidence="1">
    <location>
        <position position="1"/>
    </location>
</feature>
<evidence type="ECO:0000313" key="1">
    <source>
        <dbReference type="EMBL" id="KAI0036359.1"/>
    </source>
</evidence>
<feature type="non-terminal residue" evidence="1">
    <location>
        <position position="140"/>
    </location>
</feature>